<evidence type="ECO:0000313" key="15">
    <source>
        <dbReference type="EMBL" id="GFO46915.1"/>
    </source>
</evidence>
<keyword evidence="2" id="KW-1003">Cell membrane</keyword>
<dbReference type="PROSITE" id="PS50268">
    <property type="entry name" value="CADHERIN_2"/>
    <property type="match status" value="6"/>
</dbReference>
<evidence type="ECO:0000256" key="3">
    <source>
        <dbReference type="ARBA" id="ARBA00022692"/>
    </source>
</evidence>
<dbReference type="Pfam" id="PF08266">
    <property type="entry name" value="Cadherin_2"/>
    <property type="match status" value="1"/>
</dbReference>
<proteinExistence type="predicted"/>
<evidence type="ECO:0000256" key="9">
    <source>
        <dbReference type="ARBA" id="ARBA00023136"/>
    </source>
</evidence>
<dbReference type="Proteomes" id="UP000735302">
    <property type="component" value="Unassembled WGS sequence"/>
</dbReference>
<feature type="compositionally biased region" description="Acidic residues" evidence="12">
    <location>
        <begin position="1004"/>
        <end position="1014"/>
    </location>
</feature>
<feature type="domain" description="Cadherin" evidence="14">
    <location>
        <begin position="301"/>
        <end position="408"/>
    </location>
</feature>
<feature type="region of interest" description="Disordered" evidence="12">
    <location>
        <begin position="1318"/>
        <end position="1364"/>
    </location>
</feature>
<comment type="subcellular location">
    <subcellularLocation>
        <location evidence="1">Cell membrane</location>
        <topology evidence="1">Single-pass type I membrane protein</topology>
    </subcellularLocation>
</comment>
<protein>
    <submittedName>
        <fullName evidence="15">Protocadherin-9</fullName>
    </submittedName>
</protein>
<feature type="domain" description="Cadherin" evidence="14">
    <location>
        <begin position="102"/>
        <end position="189"/>
    </location>
</feature>
<dbReference type="SMART" id="SM00112">
    <property type="entry name" value="CA"/>
    <property type="match status" value="6"/>
</dbReference>
<keyword evidence="3 13" id="KW-0812">Transmembrane</keyword>
<feature type="region of interest" description="Disordered" evidence="12">
    <location>
        <begin position="1379"/>
        <end position="1440"/>
    </location>
</feature>
<feature type="domain" description="Cadherin" evidence="14">
    <location>
        <begin position="190"/>
        <end position="300"/>
    </location>
</feature>
<keyword evidence="7" id="KW-0130">Cell adhesion</keyword>
<keyword evidence="8 13" id="KW-1133">Transmembrane helix</keyword>
<evidence type="ECO:0000256" key="6">
    <source>
        <dbReference type="ARBA" id="ARBA00022837"/>
    </source>
</evidence>
<dbReference type="GO" id="GO:0007156">
    <property type="term" value="P:homophilic cell adhesion via plasma membrane adhesion molecules"/>
    <property type="evidence" value="ECO:0007669"/>
    <property type="project" value="InterPro"/>
</dbReference>
<evidence type="ECO:0000256" key="1">
    <source>
        <dbReference type="ARBA" id="ARBA00004251"/>
    </source>
</evidence>
<dbReference type="FunFam" id="2.60.40.60:FF:000080">
    <property type="entry name" value="FAT atypical cadherin 1"/>
    <property type="match status" value="1"/>
</dbReference>
<feature type="transmembrane region" description="Helical" evidence="13">
    <location>
        <begin position="33"/>
        <end position="55"/>
    </location>
</feature>
<dbReference type="CDD" id="cd11304">
    <property type="entry name" value="Cadherin_repeat"/>
    <property type="match status" value="6"/>
</dbReference>
<feature type="compositionally biased region" description="Polar residues" evidence="12">
    <location>
        <begin position="1222"/>
        <end position="1234"/>
    </location>
</feature>
<feature type="region of interest" description="Disordered" evidence="12">
    <location>
        <begin position="896"/>
        <end position="920"/>
    </location>
</feature>
<dbReference type="Gene3D" id="2.60.40.60">
    <property type="entry name" value="Cadherins"/>
    <property type="match status" value="6"/>
</dbReference>
<feature type="compositionally biased region" description="Polar residues" evidence="12">
    <location>
        <begin position="1324"/>
        <end position="1334"/>
    </location>
</feature>
<keyword evidence="5" id="KW-0677">Repeat</keyword>
<dbReference type="GO" id="GO:0005509">
    <property type="term" value="F:calcium ion binding"/>
    <property type="evidence" value="ECO:0007669"/>
    <property type="project" value="UniProtKB-UniRule"/>
</dbReference>
<dbReference type="InterPro" id="IPR002126">
    <property type="entry name" value="Cadherin-like_dom"/>
</dbReference>
<organism evidence="15 16">
    <name type="scientific">Plakobranchus ocellatus</name>
    <dbReference type="NCBI Taxonomy" id="259542"/>
    <lineage>
        <taxon>Eukaryota</taxon>
        <taxon>Metazoa</taxon>
        <taxon>Spiralia</taxon>
        <taxon>Lophotrochozoa</taxon>
        <taxon>Mollusca</taxon>
        <taxon>Gastropoda</taxon>
        <taxon>Heterobranchia</taxon>
        <taxon>Euthyneura</taxon>
        <taxon>Panpulmonata</taxon>
        <taxon>Sacoglossa</taxon>
        <taxon>Placobranchoidea</taxon>
        <taxon>Plakobranchidae</taxon>
        <taxon>Plakobranchus</taxon>
    </lineage>
</organism>
<dbReference type="InterPro" id="IPR013164">
    <property type="entry name" value="Cadherin_N"/>
</dbReference>
<feature type="domain" description="Cadherin" evidence="14">
    <location>
        <begin position="575"/>
        <end position="687"/>
    </location>
</feature>
<feature type="compositionally biased region" description="Polar residues" evidence="12">
    <location>
        <begin position="1431"/>
        <end position="1440"/>
    </location>
</feature>
<dbReference type="FunFam" id="2.60.40.60:FF:000007">
    <property type="entry name" value="Protocadherin alpha 2"/>
    <property type="match status" value="1"/>
</dbReference>
<feature type="compositionally biased region" description="Basic and acidic residues" evidence="12">
    <location>
        <begin position="1401"/>
        <end position="1411"/>
    </location>
</feature>
<feature type="region of interest" description="Disordered" evidence="12">
    <location>
        <begin position="1055"/>
        <end position="1167"/>
    </location>
</feature>
<dbReference type="EMBL" id="BLXT01008234">
    <property type="protein sequence ID" value="GFO46915.1"/>
    <property type="molecule type" value="Genomic_DNA"/>
</dbReference>
<evidence type="ECO:0000256" key="4">
    <source>
        <dbReference type="ARBA" id="ARBA00022729"/>
    </source>
</evidence>
<keyword evidence="6 11" id="KW-0106">Calcium</keyword>
<comment type="caution">
    <text evidence="15">The sequence shown here is derived from an EMBL/GenBank/DDBJ whole genome shotgun (WGS) entry which is preliminary data.</text>
</comment>
<evidence type="ECO:0000256" key="10">
    <source>
        <dbReference type="ARBA" id="ARBA00023180"/>
    </source>
</evidence>
<keyword evidence="10" id="KW-0325">Glycoprotein</keyword>
<name>A0AAV4DRZ3_9GAST</name>
<dbReference type="PROSITE" id="PS00232">
    <property type="entry name" value="CADHERIN_1"/>
    <property type="match status" value="2"/>
</dbReference>
<gene>
    <name evidence="15" type="ORF">PoB_007342000</name>
</gene>
<reference evidence="15 16" key="1">
    <citation type="journal article" date="2021" name="Elife">
        <title>Chloroplast acquisition without the gene transfer in kleptoplastic sea slugs, Plakobranchus ocellatus.</title>
        <authorList>
            <person name="Maeda T."/>
            <person name="Takahashi S."/>
            <person name="Yoshida T."/>
            <person name="Shimamura S."/>
            <person name="Takaki Y."/>
            <person name="Nagai Y."/>
            <person name="Toyoda A."/>
            <person name="Suzuki Y."/>
            <person name="Arimoto A."/>
            <person name="Ishii H."/>
            <person name="Satoh N."/>
            <person name="Nishiyama T."/>
            <person name="Hasebe M."/>
            <person name="Maruyama T."/>
            <person name="Minagawa J."/>
            <person name="Obokata J."/>
            <person name="Shigenobu S."/>
        </authorList>
    </citation>
    <scope>NUCLEOTIDE SEQUENCE [LARGE SCALE GENOMIC DNA]</scope>
</reference>
<evidence type="ECO:0000256" key="5">
    <source>
        <dbReference type="ARBA" id="ARBA00022737"/>
    </source>
</evidence>
<evidence type="ECO:0000256" key="8">
    <source>
        <dbReference type="ARBA" id="ARBA00022989"/>
    </source>
</evidence>
<dbReference type="GO" id="GO:0005886">
    <property type="term" value="C:plasma membrane"/>
    <property type="evidence" value="ECO:0007669"/>
    <property type="project" value="UniProtKB-SubCell"/>
</dbReference>
<feature type="domain" description="Cadherin" evidence="14">
    <location>
        <begin position="472"/>
        <end position="574"/>
    </location>
</feature>
<evidence type="ECO:0000256" key="7">
    <source>
        <dbReference type="ARBA" id="ARBA00022889"/>
    </source>
</evidence>
<feature type="region of interest" description="Disordered" evidence="12">
    <location>
        <begin position="943"/>
        <end position="1025"/>
    </location>
</feature>
<dbReference type="PRINTS" id="PR00205">
    <property type="entry name" value="CADHERIN"/>
</dbReference>
<evidence type="ECO:0000256" key="2">
    <source>
        <dbReference type="ARBA" id="ARBA00022475"/>
    </source>
</evidence>
<evidence type="ECO:0000313" key="16">
    <source>
        <dbReference type="Proteomes" id="UP000735302"/>
    </source>
</evidence>
<dbReference type="SUPFAM" id="SSF49313">
    <property type="entry name" value="Cadherin-like"/>
    <property type="match status" value="6"/>
</dbReference>
<dbReference type="PANTHER" id="PTHR24028:SF146">
    <property type="entry name" value="CADHERIN 96CB, ISOFORM D-RELATED"/>
    <property type="match status" value="1"/>
</dbReference>
<dbReference type="PANTHER" id="PTHR24028">
    <property type="entry name" value="CADHERIN-87A"/>
    <property type="match status" value="1"/>
</dbReference>
<feature type="compositionally biased region" description="Polar residues" evidence="12">
    <location>
        <begin position="1259"/>
        <end position="1271"/>
    </location>
</feature>
<sequence length="1440" mass="154783">MCGMCEQEADRSCTHCPSSSRPPRRSLRTMRSVIIRPAVFLALALVVSAQIWTLAAAQSVEIQKTIKEELSPDAVVADLMVEPAFASVLKSARRAASGTPGEAATAGNNNSLHFSVLTSGNRYAEYFVVDQKTGVVSIKKRIDREMVCSFRDQCVLDFEVAVRSVLGSFFRLVQFVMTVTDINDNSPEFAEPSFELFVPEESDAGRRFTLPTAFDRDTGSGNGVSEYRILQGPPMFELDTQETDINTTVVFLVLNSVVNREKSESYKILIGAVDGGLPPLTGTLTVQVQISDINDNFPVFEKSVYSTTIPEDFGRDHPVQTISATDADSGANGDLVYAFSAQQPLENLHFFRMDASTGSIYLSRSIESLSGQQVELVVEARDKGHPPKVTKAKVEVFVEDTVNSMPTIIADALGGAGGVAEVSEYAKPGKVVAHVSVMDPDSGPNGKTLCKLDTEQFQLEKLGDGGGKFTVNSPAGFVLFMCWTVSSEFITQLSATDGDIGINAELTYDVAGINHKYFAVDPSGRMTALVPLDREDSGRVVVTVIATDGGKPPRSATATVVVNLLDMNDCRPKFERDVFEYQVEEGRPAGKFVGIVSASDQDMGNNQEVFYHFPAEEFISAASQGAYKLFRVDEAGGIISTAAILDREDTAVHTLLVLATDKGSPPLTGTATVVVRVLDINDNDPVFEFPLATADSGWENESVSIPHTWDPAEPIVTVVARDNDEGLNAEIVYTLSSINTSAPFSVNPSTGAVTLDEELSPDDVGLYFMTVAANDQGPKQQRATQAPLYIDVFFDNSTLLLGAGNTRGPSQGMVLGLAIGAIVVVLTGLLCVVFVCVRRSRAHTKLNGGMPNSASTCSTAKLHGGYYIAPGVRGSSDSILASKHSQHTDNNFNTAVSQAGEISPRTPLTNSTDDADGMRSTNSYVMMRPADQVVPSEIIEISRTNGHTPALNDTADPDNPEDATMFSTFKSEEDILSPEYRSGSLRRQSNDASSIAKRSGTNDTFDEMSNDDSTSDSGRGGSEVDINGGAAAAAAAASKEKARALAATPVSVKSGISNRLSPLPQGLDPDYGQRTFVTFRGDSPSSFRFDSDNDTLTRRRGRIPPSPGIPLSPSQLQPDGEDDAESTSTLAAPPSRRFDFSVLPRRLSESDGTDSELGAVAAAAPPRGRFQNMRRPFFPPSSLSNSLAPQYPHPQHIAGIFSANTPGAPHTSGYSSGGESGPHSTSSFLPNRQPSRVPPLLPMFMPPPSYQPRPESESDAQLSDSSGSTNPAGRPRSNHVPRLPYYPGIEFSHHAYGGSNRNSIGAFSNHSALSNMEPPYHYYQDQNNPTSASSFVPDHQVRRRGPSSSSYNSGDPLERAGPDARVSMNYGNVVSELQESRPVSMEADFLLPPYPEVDSPEAERRNDDQLHVHSGYTGFSPYTESEREALFSNSKLESSA</sequence>
<keyword evidence="9 13" id="KW-0472">Membrane</keyword>
<keyword evidence="4" id="KW-0732">Signal</keyword>
<feature type="region of interest" description="Disordered" evidence="12">
    <location>
        <begin position="1198"/>
        <end position="1281"/>
    </location>
</feature>
<evidence type="ECO:0000256" key="11">
    <source>
        <dbReference type="PROSITE-ProRule" id="PRU00043"/>
    </source>
</evidence>
<evidence type="ECO:0000256" key="12">
    <source>
        <dbReference type="SAM" id="MobiDB-lite"/>
    </source>
</evidence>
<accession>A0AAV4DRZ3</accession>
<dbReference type="FunFam" id="2.60.40.60:FF:000020">
    <property type="entry name" value="Dachsous cadherin-related 1b"/>
    <property type="match status" value="1"/>
</dbReference>
<evidence type="ECO:0000259" key="14">
    <source>
        <dbReference type="PROSITE" id="PS50268"/>
    </source>
</evidence>
<feature type="domain" description="Cadherin" evidence="14">
    <location>
        <begin position="697"/>
        <end position="811"/>
    </location>
</feature>
<evidence type="ECO:0000256" key="13">
    <source>
        <dbReference type="SAM" id="Phobius"/>
    </source>
</evidence>
<feature type="compositionally biased region" description="Pro residues" evidence="12">
    <location>
        <begin position="1236"/>
        <end position="1251"/>
    </location>
</feature>
<feature type="transmembrane region" description="Helical" evidence="13">
    <location>
        <begin position="813"/>
        <end position="837"/>
    </location>
</feature>
<dbReference type="InterPro" id="IPR050174">
    <property type="entry name" value="Protocadherin/Cadherin-CA"/>
</dbReference>
<dbReference type="InterPro" id="IPR015919">
    <property type="entry name" value="Cadherin-like_sf"/>
</dbReference>
<dbReference type="Pfam" id="PF00028">
    <property type="entry name" value="Cadherin"/>
    <property type="match status" value="5"/>
</dbReference>
<dbReference type="InterPro" id="IPR020894">
    <property type="entry name" value="Cadherin_CS"/>
</dbReference>
<keyword evidence="16" id="KW-1185">Reference proteome</keyword>